<reference evidence="3 4" key="1">
    <citation type="submission" date="2020-10" db="EMBL/GenBank/DDBJ databases">
        <title>Sequencing the genomes of 1000 actinobacteria strains.</title>
        <authorList>
            <person name="Klenk H.-P."/>
        </authorList>
    </citation>
    <scope>NUCLEOTIDE SEQUENCE [LARGE SCALE GENOMIC DNA]</scope>
    <source>
        <strain evidence="3 4">DSM 43173</strain>
    </source>
</reference>
<dbReference type="Pfam" id="PF12840">
    <property type="entry name" value="HTH_20"/>
    <property type="match status" value="1"/>
</dbReference>
<proteinExistence type="inferred from homology"/>
<comment type="similarity">
    <text evidence="1">Belongs to the AHA1 family.</text>
</comment>
<gene>
    <name evidence="3" type="ORF">H4W80_008045</name>
</gene>
<evidence type="ECO:0000313" key="3">
    <source>
        <dbReference type="EMBL" id="MBE1589787.1"/>
    </source>
</evidence>
<dbReference type="InterPro" id="IPR001845">
    <property type="entry name" value="HTH_ArsR_DNA-bd_dom"/>
</dbReference>
<dbReference type="PROSITE" id="PS50987">
    <property type="entry name" value="HTH_ARSR_2"/>
    <property type="match status" value="1"/>
</dbReference>
<dbReference type="Proteomes" id="UP000633509">
    <property type="component" value="Unassembled WGS sequence"/>
</dbReference>
<dbReference type="PRINTS" id="PR00778">
    <property type="entry name" value="HTHARSR"/>
</dbReference>
<dbReference type="Gene3D" id="1.10.10.10">
    <property type="entry name" value="Winged helix-like DNA-binding domain superfamily/Winged helix DNA-binding domain"/>
    <property type="match status" value="1"/>
</dbReference>
<feature type="domain" description="HTH arsR-type" evidence="2">
    <location>
        <begin position="1"/>
        <end position="91"/>
    </location>
</feature>
<dbReference type="InterPro" id="IPR036390">
    <property type="entry name" value="WH_DNA-bd_sf"/>
</dbReference>
<sequence>MDQMDEVFKALADPSRRRLLDSLNTRNGQTLRELCAGLDMARQSVSKHLAVLEAANLVTTMWRGREKLHYLNAVPINAIAERWINQYDRRRAGALADLKTALESPMTSNDFVYTTYIRTTPERLWQALTEPAFTLRYWGVELESDWQVGSTMAWKQGGITIEDPEQVVLESDPHRRLAYSWHTFTPEFAKAVGLSDEQVARAAAEPRSKVTFDLEQAGEMVKLTIVHSGFEPGSGVRESVSQGWPALLSNLKTLLETGETARLEPQDEKGA</sequence>
<dbReference type="SUPFAM" id="SSF55961">
    <property type="entry name" value="Bet v1-like"/>
    <property type="match status" value="1"/>
</dbReference>
<name>A0ABR9MA47_9ACTN</name>
<evidence type="ECO:0000256" key="1">
    <source>
        <dbReference type="ARBA" id="ARBA00006817"/>
    </source>
</evidence>
<dbReference type="CDD" id="cd08893">
    <property type="entry name" value="SRPBCC_CalC_Aha1-like_GntR-HTH"/>
    <property type="match status" value="1"/>
</dbReference>
<dbReference type="EMBL" id="JADBEK010000001">
    <property type="protein sequence ID" value="MBE1589787.1"/>
    <property type="molecule type" value="Genomic_DNA"/>
</dbReference>
<organism evidence="3 4">
    <name type="scientific">Nonomuraea angiospora</name>
    <dbReference type="NCBI Taxonomy" id="46172"/>
    <lineage>
        <taxon>Bacteria</taxon>
        <taxon>Bacillati</taxon>
        <taxon>Actinomycetota</taxon>
        <taxon>Actinomycetes</taxon>
        <taxon>Streptosporangiales</taxon>
        <taxon>Streptosporangiaceae</taxon>
        <taxon>Nonomuraea</taxon>
    </lineage>
</organism>
<dbReference type="NCBIfam" id="NF033788">
    <property type="entry name" value="HTH_metalloreg"/>
    <property type="match status" value="1"/>
</dbReference>
<dbReference type="SMART" id="SM00418">
    <property type="entry name" value="HTH_ARSR"/>
    <property type="match status" value="1"/>
</dbReference>
<evidence type="ECO:0000259" key="2">
    <source>
        <dbReference type="PROSITE" id="PS50987"/>
    </source>
</evidence>
<dbReference type="PANTHER" id="PTHR38600">
    <property type="entry name" value="TRANSCRIPTIONAL REGULATORY PROTEIN"/>
    <property type="match status" value="1"/>
</dbReference>
<dbReference type="InterPro" id="IPR013538">
    <property type="entry name" value="ASHA1/2-like_C"/>
</dbReference>
<dbReference type="RefSeq" id="WP_225963907.1">
    <property type="nucleotide sequence ID" value="NZ_JADBEK010000001.1"/>
</dbReference>
<dbReference type="Pfam" id="PF08327">
    <property type="entry name" value="AHSA1"/>
    <property type="match status" value="1"/>
</dbReference>
<dbReference type="CDD" id="cd00090">
    <property type="entry name" value="HTH_ARSR"/>
    <property type="match status" value="1"/>
</dbReference>
<dbReference type="PANTHER" id="PTHR38600:SF1">
    <property type="entry name" value="TRANSCRIPTIONAL REGULATORY PROTEIN"/>
    <property type="match status" value="1"/>
</dbReference>
<dbReference type="InterPro" id="IPR011991">
    <property type="entry name" value="ArsR-like_HTH"/>
</dbReference>
<accession>A0ABR9MA47</accession>
<dbReference type="SUPFAM" id="SSF46785">
    <property type="entry name" value="Winged helix' DNA-binding domain"/>
    <property type="match status" value="1"/>
</dbReference>
<comment type="caution">
    <text evidence="3">The sequence shown here is derived from an EMBL/GenBank/DDBJ whole genome shotgun (WGS) entry which is preliminary data.</text>
</comment>
<evidence type="ECO:0000313" key="4">
    <source>
        <dbReference type="Proteomes" id="UP000633509"/>
    </source>
</evidence>
<dbReference type="Gene3D" id="3.30.530.20">
    <property type="match status" value="1"/>
</dbReference>
<protein>
    <submittedName>
        <fullName evidence="3">Uncharacterized protein YndB with AHSA1/START domain/DNA-binding transcriptional ArsR family regulator</fullName>
    </submittedName>
</protein>
<dbReference type="InterPro" id="IPR023393">
    <property type="entry name" value="START-like_dom_sf"/>
</dbReference>
<dbReference type="InterPro" id="IPR036388">
    <property type="entry name" value="WH-like_DNA-bd_sf"/>
</dbReference>
<keyword evidence="4" id="KW-1185">Reference proteome</keyword>